<protein>
    <submittedName>
        <fullName evidence="6">LysR family transcriptional regulator</fullName>
    </submittedName>
</protein>
<name>A0ABS1S9N6_9RHOB</name>
<dbReference type="SUPFAM" id="SSF53850">
    <property type="entry name" value="Periplasmic binding protein-like II"/>
    <property type="match status" value="1"/>
</dbReference>
<comment type="caution">
    <text evidence="6">The sequence shown here is derived from an EMBL/GenBank/DDBJ whole genome shotgun (WGS) entry which is preliminary data.</text>
</comment>
<keyword evidence="7" id="KW-1185">Reference proteome</keyword>
<gene>
    <name evidence="6" type="ORF">JL111_18405</name>
</gene>
<dbReference type="Pfam" id="PF03466">
    <property type="entry name" value="LysR_substrate"/>
    <property type="match status" value="1"/>
</dbReference>
<dbReference type="PANTHER" id="PTHR30346:SF0">
    <property type="entry name" value="HCA OPERON TRANSCRIPTIONAL ACTIVATOR HCAR"/>
    <property type="match status" value="1"/>
</dbReference>
<dbReference type="CDD" id="cd08414">
    <property type="entry name" value="PBP2_LTTR_aromatics_like"/>
    <property type="match status" value="1"/>
</dbReference>
<dbReference type="InterPro" id="IPR036388">
    <property type="entry name" value="WH-like_DNA-bd_sf"/>
</dbReference>
<organism evidence="6 7">
    <name type="scientific">Paracoccus aerius</name>
    <dbReference type="NCBI Taxonomy" id="1915382"/>
    <lineage>
        <taxon>Bacteria</taxon>
        <taxon>Pseudomonadati</taxon>
        <taxon>Pseudomonadota</taxon>
        <taxon>Alphaproteobacteria</taxon>
        <taxon>Rhodobacterales</taxon>
        <taxon>Paracoccaceae</taxon>
        <taxon>Paracoccus</taxon>
    </lineage>
</organism>
<evidence type="ECO:0000256" key="2">
    <source>
        <dbReference type="ARBA" id="ARBA00023015"/>
    </source>
</evidence>
<dbReference type="PROSITE" id="PS50931">
    <property type="entry name" value="HTH_LYSR"/>
    <property type="match status" value="1"/>
</dbReference>
<keyword evidence="2" id="KW-0805">Transcription regulation</keyword>
<dbReference type="InterPro" id="IPR000847">
    <property type="entry name" value="LysR_HTH_N"/>
</dbReference>
<dbReference type="Pfam" id="PF00126">
    <property type="entry name" value="HTH_1"/>
    <property type="match status" value="1"/>
</dbReference>
<dbReference type="EMBL" id="JAESHT010000025">
    <property type="protein sequence ID" value="MBL3675447.1"/>
    <property type="molecule type" value="Genomic_DNA"/>
</dbReference>
<comment type="similarity">
    <text evidence="1">Belongs to the LysR transcriptional regulatory family.</text>
</comment>
<accession>A0ABS1S9N6</accession>
<evidence type="ECO:0000256" key="1">
    <source>
        <dbReference type="ARBA" id="ARBA00009437"/>
    </source>
</evidence>
<evidence type="ECO:0000259" key="5">
    <source>
        <dbReference type="PROSITE" id="PS50931"/>
    </source>
</evidence>
<dbReference type="InterPro" id="IPR005119">
    <property type="entry name" value="LysR_subst-bd"/>
</dbReference>
<dbReference type="Gene3D" id="1.10.10.10">
    <property type="entry name" value="Winged helix-like DNA-binding domain superfamily/Winged helix DNA-binding domain"/>
    <property type="match status" value="1"/>
</dbReference>
<proteinExistence type="inferred from homology"/>
<keyword evidence="4" id="KW-0804">Transcription</keyword>
<dbReference type="InterPro" id="IPR036390">
    <property type="entry name" value="WH_DNA-bd_sf"/>
</dbReference>
<dbReference type="RefSeq" id="WP_202380273.1">
    <property type="nucleotide sequence ID" value="NZ_JAESHT010000025.1"/>
</dbReference>
<dbReference type="Gene3D" id="3.40.190.10">
    <property type="entry name" value="Periplasmic binding protein-like II"/>
    <property type="match status" value="2"/>
</dbReference>
<evidence type="ECO:0000256" key="3">
    <source>
        <dbReference type="ARBA" id="ARBA00023125"/>
    </source>
</evidence>
<evidence type="ECO:0000256" key="4">
    <source>
        <dbReference type="ARBA" id="ARBA00023163"/>
    </source>
</evidence>
<feature type="domain" description="HTH lysR-type" evidence="5">
    <location>
        <begin position="3"/>
        <end position="60"/>
    </location>
</feature>
<evidence type="ECO:0000313" key="7">
    <source>
        <dbReference type="Proteomes" id="UP000644749"/>
    </source>
</evidence>
<evidence type="ECO:0000313" key="6">
    <source>
        <dbReference type="EMBL" id="MBL3675447.1"/>
    </source>
</evidence>
<dbReference type="PRINTS" id="PR00039">
    <property type="entry name" value="HTHLYSR"/>
</dbReference>
<dbReference type="Proteomes" id="UP000644749">
    <property type="component" value="Unassembled WGS sequence"/>
</dbReference>
<dbReference type="SUPFAM" id="SSF46785">
    <property type="entry name" value="Winged helix' DNA-binding domain"/>
    <property type="match status" value="1"/>
</dbReference>
<keyword evidence="3" id="KW-0238">DNA-binding</keyword>
<reference evidence="6 7" key="1">
    <citation type="submission" date="2021-01" db="EMBL/GenBank/DDBJ databases">
        <title>011410 draft genome.</title>
        <authorList>
            <person name="Lang L."/>
        </authorList>
    </citation>
    <scope>NUCLEOTIDE SEQUENCE [LARGE SCALE GENOMIC DNA]</scope>
    <source>
        <strain evidence="6 7">KCTC 42845</strain>
    </source>
</reference>
<sequence length="298" mass="32983">MHMDIRQLRYFVTLAETRHFGRAAELLHIAQPALSQQIKQLENELQVELLDRSTRPVGLTSAGISLLREGREILSKVARAEALTRQESRKNGGRLVIGVTGTAALEFAVPVLRAFGKRRPNVQISLREMSSPDQLAALERGHIHIGFVRPPVEDERISIRLVHTEPFCVALPADHLQAQRDSIRLAELNGTSLVIFARDEAPGFRDLMLHVCRSAGYVPKTIQDAPQMTTMLCLVGGGFGCALVPVSARHLAIPGVVYRPLLDYSPLVELYAAWMPDKHAPFISELLDVIEKIQVSTG</sequence>
<dbReference type="PANTHER" id="PTHR30346">
    <property type="entry name" value="TRANSCRIPTIONAL DUAL REGULATOR HCAR-RELATED"/>
    <property type="match status" value="1"/>
</dbReference>